<reference evidence="1" key="1">
    <citation type="submission" date="2014-09" db="EMBL/GenBank/DDBJ databases">
        <authorList>
            <person name="Magalhaes I.L.F."/>
            <person name="Oliveira U."/>
            <person name="Santos F.R."/>
            <person name="Vidigal T.H.D.A."/>
            <person name="Brescovit A.D."/>
            <person name="Santos A.J."/>
        </authorList>
    </citation>
    <scope>NUCLEOTIDE SEQUENCE</scope>
    <source>
        <tissue evidence="1">Shoot tissue taken approximately 20 cm above the soil surface</tissue>
    </source>
</reference>
<protein>
    <submittedName>
        <fullName evidence="1">Uncharacterized protein</fullName>
    </submittedName>
</protein>
<reference evidence="1" key="2">
    <citation type="journal article" date="2015" name="Data Brief">
        <title>Shoot transcriptome of the giant reed, Arundo donax.</title>
        <authorList>
            <person name="Barrero R.A."/>
            <person name="Guerrero F.D."/>
            <person name="Moolhuijzen P."/>
            <person name="Goolsby J.A."/>
            <person name="Tidwell J."/>
            <person name="Bellgard S.E."/>
            <person name="Bellgard M.I."/>
        </authorList>
    </citation>
    <scope>NUCLEOTIDE SEQUENCE</scope>
    <source>
        <tissue evidence="1">Shoot tissue taken approximately 20 cm above the soil surface</tissue>
    </source>
</reference>
<dbReference type="AlphaFoldDB" id="A0A0A8YM14"/>
<proteinExistence type="predicted"/>
<accession>A0A0A8YM14</accession>
<dbReference type="EMBL" id="GBRH01270321">
    <property type="protein sequence ID" value="JAD27574.1"/>
    <property type="molecule type" value="Transcribed_RNA"/>
</dbReference>
<evidence type="ECO:0000313" key="1">
    <source>
        <dbReference type="EMBL" id="JAD27574.1"/>
    </source>
</evidence>
<organism evidence="1">
    <name type="scientific">Arundo donax</name>
    <name type="common">Giant reed</name>
    <name type="synonym">Donax arundinaceus</name>
    <dbReference type="NCBI Taxonomy" id="35708"/>
    <lineage>
        <taxon>Eukaryota</taxon>
        <taxon>Viridiplantae</taxon>
        <taxon>Streptophyta</taxon>
        <taxon>Embryophyta</taxon>
        <taxon>Tracheophyta</taxon>
        <taxon>Spermatophyta</taxon>
        <taxon>Magnoliopsida</taxon>
        <taxon>Liliopsida</taxon>
        <taxon>Poales</taxon>
        <taxon>Poaceae</taxon>
        <taxon>PACMAD clade</taxon>
        <taxon>Arundinoideae</taxon>
        <taxon>Arundineae</taxon>
        <taxon>Arundo</taxon>
    </lineage>
</organism>
<sequence>MIFKLEKARSAVAVETGRVTSSRSNLSRKL</sequence>
<name>A0A0A8YM14_ARUDO</name>